<dbReference type="InterPro" id="IPR050523">
    <property type="entry name" value="AKR_Detox_Biosynth"/>
</dbReference>
<dbReference type="PANTHER" id="PTHR43364:SF4">
    <property type="entry name" value="NAD(P)-LINKED OXIDOREDUCTASE SUPERFAMILY PROTEIN"/>
    <property type="match status" value="1"/>
</dbReference>
<comment type="caution">
    <text evidence="3">The sequence shown here is derived from an EMBL/GenBank/DDBJ whole genome shotgun (WGS) entry which is preliminary data.</text>
</comment>
<evidence type="ECO:0000313" key="3">
    <source>
        <dbReference type="EMBL" id="NUQ90845.1"/>
    </source>
</evidence>
<dbReference type="Gene3D" id="3.20.20.100">
    <property type="entry name" value="NADP-dependent oxidoreductase domain"/>
    <property type="match status" value="1"/>
</dbReference>
<gene>
    <name evidence="3" type="ORF">HOQ43_20570</name>
</gene>
<dbReference type="InterPro" id="IPR020471">
    <property type="entry name" value="AKR"/>
</dbReference>
<evidence type="ECO:0000313" key="4">
    <source>
        <dbReference type="Proteomes" id="UP000574690"/>
    </source>
</evidence>
<dbReference type="InterPro" id="IPR036812">
    <property type="entry name" value="NAD(P)_OxRdtase_dom_sf"/>
</dbReference>
<dbReference type="AlphaFoldDB" id="A0A850CFL0"/>
<evidence type="ECO:0000256" key="1">
    <source>
        <dbReference type="ARBA" id="ARBA00023002"/>
    </source>
</evidence>
<dbReference type="PANTHER" id="PTHR43364">
    <property type="entry name" value="NADH-SPECIFIC METHYLGLYOXAL REDUCTASE-RELATED"/>
    <property type="match status" value="1"/>
</dbReference>
<evidence type="ECO:0000259" key="2">
    <source>
        <dbReference type="Pfam" id="PF00248"/>
    </source>
</evidence>
<sequence>MQLRRLGRTGRELSPIGLGCMQFSNTGAAGRFYRATAQDTATAIVRAALDGGVTWFDTAEMYGGGHSERALTTALREHGVKPGEVAIATKWQPVGRTARSIPATIGDRLAALQDFPIDLHQIHMPHGSLSSIPAQVKAMARLQTDGKVGAVGVSNFSAAQMRRAAAVLEGEGLALASNQIQLNLLHRNAETDGVLAAARDLGVTLIAFSPLRSGLLTGKFHDDPERLKQVLPIRRWIGGFGPRAIERTRPLIDELTAIGRAHGASPSQIALAWLLAYYGDTVVAIPGASRPEQAAELAAAAELRLTDAETAALDARSRAATAS</sequence>
<organism evidence="3 4">
    <name type="scientific">Glycomyces artemisiae</name>
    <dbReference type="NCBI Taxonomy" id="1076443"/>
    <lineage>
        <taxon>Bacteria</taxon>
        <taxon>Bacillati</taxon>
        <taxon>Actinomycetota</taxon>
        <taxon>Actinomycetes</taxon>
        <taxon>Glycomycetales</taxon>
        <taxon>Glycomycetaceae</taxon>
        <taxon>Glycomyces</taxon>
    </lineage>
</organism>
<dbReference type="InterPro" id="IPR023210">
    <property type="entry name" value="NADP_OxRdtase_dom"/>
</dbReference>
<proteinExistence type="predicted"/>
<dbReference type="EMBL" id="JABFXE010000859">
    <property type="protein sequence ID" value="NUQ90845.1"/>
    <property type="molecule type" value="Genomic_DNA"/>
</dbReference>
<feature type="non-terminal residue" evidence="3">
    <location>
        <position position="323"/>
    </location>
</feature>
<dbReference type="Pfam" id="PF00248">
    <property type="entry name" value="Aldo_ket_red"/>
    <property type="match status" value="1"/>
</dbReference>
<feature type="domain" description="NADP-dependent oxidoreductase" evidence="2">
    <location>
        <begin position="15"/>
        <end position="315"/>
    </location>
</feature>
<dbReference type="PRINTS" id="PR00069">
    <property type="entry name" value="ALDKETRDTASE"/>
</dbReference>
<name>A0A850CFL0_9ACTN</name>
<accession>A0A850CFL0</accession>
<dbReference type="SUPFAM" id="SSF51430">
    <property type="entry name" value="NAD(P)-linked oxidoreductase"/>
    <property type="match status" value="1"/>
</dbReference>
<protein>
    <submittedName>
        <fullName evidence="3">Aldo/keto reductase</fullName>
    </submittedName>
</protein>
<reference evidence="3 4" key="1">
    <citation type="submission" date="2020-05" db="EMBL/GenBank/DDBJ databases">
        <title>DNA-SIP metagenomic assembled genomes.</title>
        <authorList>
            <person name="Yu J."/>
        </authorList>
    </citation>
    <scope>NUCLEOTIDE SEQUENCE [LARGE SCALE GENOMIC DNA]</scope>
    <source>
        <strain evidence="3">Bin5.27</strain>
    </source>
</reference>
<dbReference type="GO" id="GO:0005829">
    <property type="term" value="C:cytosol"/>
    <property type="evidence" value="ECO:0007669"/>
    <property type="project" value="TreeGrafter"/>
</dbReference>
<dbReference type="Proteomes" id="UP000574690">
    <property type="component" value="Unassembled WGS sequence"/>
</dbReference>
<dbReference type="GO" id="GO:0016491">
    <property type="term" value="F:oxidoreductase activity"/>
    <property type="evidence" value="ECO:0007669"/>
    <property type="project" value="UniProtKB-KW"/>
</dbReference>
<keyword evidence="1" id="KW-0560">Oxidoreductase</keyword>